<evidence type="ECO:0000313" key="2">
    <source>
        <dbReference type="EMBL" id="MBT1709846.1"/>
    </source>
</evidence>
<protein>
    <submittedName>
        <fullName evidence="2">Uncharacterized protein</fullName>
    </submittedName>
</protein>
<evidence type="ECO:0000313" key="3">
    <source>
        <dbReference type="Proteomes" id="UP001319080"/>
    </source>
</evidence>
<dbReference type="Proteomes" id="UP001319080">
    <property type="component" value="Unassembled WGS sequence"/>
</dbReference>
<proteinExistence type="predicted"/>
<dbReference type="AlphaFoldDB" id="A0AAP2DYU9"/>
<comment type="caution">
    <text evidence="2">The sequence shown here is derived from an EMBL/GenBank/DDBJ whole genome shotgun (WGS) entry which is preliminary data.</text>
</comment>
<evidence type="ECO:0000256" key="1">
    <source>
        <dbReference type="SAM" id="SignalP"/>
    </source>
</evidence>
<dbReference type="RefSeq" id="WP_254085422.1">
    <property type="nucleotide sequence ID" value="NZ_JAHESE010000016.1"/>
</dbReference>
<dbReference type="EMBL" id="JAHESE010000016">
    <property type="protein sequence ID" value="MBT1709846.1"/>
    <property type="molecule type" value="Genomic_DNA"/>
</dbReference>
<keyword evidence="3" id="KW-1185">Reference proteome</keyword>
<organism evidence="2 3">
    <name type="scientific">Dawidia cretensis</name>
    <dbReference type="NCBI Taxonomy" id="2782350"/>
    <lineage>
        <taxon>Bacteria</taxon>
        <taxon>Pseudomonadati</taxon>
        <taxon>Bacteroidota</taxon>
        <taxon>Cytophagia</taxon>
        <taxon>Cytophagales</taxon>
        <taxon>Chryseotaleaceae</taxon>
        <taxon>Dawidia</taxon>
    </lineage>
</organism>
<reference evidence="2 3" key="1">
    <citation type="submission" date="2021-05" db="EMBL/GenBank/DDBJ databases">
        <title>A Polyphasic approach of four new species of the genus Ohtaekwangia: Ohtaekwangia histidinii sp. nov., Ohtaekwangia cretensis sp. nov., Ohtaekwangia indiensis sp. nov., Ohtaekwangia reichenbachii sp. nov. from diverse environment.</title>
        <authorList>
            <person name="Octaviana S."/>
        </authorList>
    </citation>
    <scope>NUCLEOTIDE SEQUENCE [LARGE SCALE GENOMIC DNA]</scope>
    <source>
        <strain evidence="2 3">PWU5</strain>
    </source>
</reference>
<feature type="signal peptide" evidence="1">
    <location>
        <begin position="1"/>
        <end position="21"/>
    </location>
</feature>
<accession>A0AAP2DYU9</accession>
<gene>
    <name evidence="2" type="ORF">KK062_16495</name>
</gene>
<keyword evidence="1" id="KW-0732">Signal</keyword>
<sequence>MKRRRSIVIAALVLGSMTAYSQATDNVGIKDSLQVAMEREQLSTSLMQLRDSIVQSVQHLEERKPGMVAKAKRPVDKALKDLHVYQKRVQKDLDELVAASKKGWNTDMATRLRASLNNVRREHNRIRQNLQSVLTSQS</sequence>
<feature type="chain" id="PRO_5042858273" evidence="1">
    <location>
        <begin position="22"/>
        <end position="138"/>
    </location>
</feature>
<name>A0AAP2DYU9_9BACT</name>